<dbReference type="InterPro" id="IPR050438">
    <property type="entry name" value="LMW_PTPase"/>
</dbReference>
<comment type="similarity">
    <text evidence="1">Belongs to the low molecular weight phosphotyrosine protein phosphatase family.</text>
</comment>
<evidence type="ECO:0000256" key="3">
    <source>
        <dbReference type="ARBA" id="ARBA00022801"/>
    </source>
</evidence>
<keyword evidence="4" id="KW-0904">Protein phosphatase</keyword>
<evidence type="ECO:0000256" key="5">
    <source>
        <dbReference type="PIRSR" id="PIRSR617867-1"/>
    </source>
</evidence>
<dbReference type="KEGG" id="pcat:Pcatena_13520"/>
<reference evidence="8" key="1">
    <citation type="submission" date="2018-11" db="EMBL/GenBank/DDBJ databases">
        <title>Comparative genomics of Parolsenella catena and Libanicoccus massiliensis: Reclassification of Libanicoccus massiliensis as Parolsenella massiliensis comb. nov.</title>
        <authorList>
            <person name="Sakamoto M."/>
            <person name="Ikeyama N."/>
            <person name="Murakami T."/>
            <person name="Mori H."/>
            <person name="Yuki M."/>
            <person name="Ohkuma M."/>
        </authorList>
    </citation>
    <scope>NUCLEOTIDE SEQUENCE [LARGE SCALE GENOMIC DNA]</scope>
    <source>
        <strain evidence="8">JCM 31932</strain>
    </source>
</reference>
<dbReference type="OrthoDB" id="9784339at2"/>
<keyword evidence="8" id="KW-1185">Reference proteome</keyword>
<dbReference type="RefSeq" id="WP_126422850.1">
    <property type="nucleotide sequence ID" value="NZ_AP019367.1"/>
</dbReference>
<feature type="active site" description="Proton donor" evidence="5">
    <location>
        <position position="137"/>
    </location>
</feature>
<protein>
    <recommendedName>
        <fullName evidence="2">protein-tyrosine-phosphatase</fullName>
        <ecNumber evidence="2">3.1.3.48</ecNumber>
    </recommendedName>
</protein>
<evidence type="ECO:0000256" key="1">
    <source>
        <dbReference type="ARBA" id="ARBA00011063"/>
    </source>
</evidence>
<accession>A0A3G9KB25</accession>
<feature type="active site" evidence="5">
    <location>
        <position position="14"/>
    </location>
</feature>
<dbReference type="PANTHER" id="PTHR11717">
    <property type="entry name" value="LOW MOLECULAR WEIGHT PROTEIN TYROSINE PHOSPHATASE"/>
    <property type="match status" value="1"/>
</dbReference>
<evidence type="ECO:0000256" key="2">
    <source>
        <dbReference type="ARBA" id="ARBA00013064"/>
    </source>
</evidence>
<evidence type="ECO:0000259" key="6">
    <source>
        <dbReference type="SMART" id="SM00226"/>
    </source>
</evidence>
<dbReference type="GeneID" id="88849490"/>
<feature type="active site" description="Nucleophile" evidence="5">
    <location>
        <position position="8"/>
    </location>
</feature>
<dbReference type="Proteomes" id="UP000273154">
    <property type="component" value="Chromosome"/>
</dbReference>
<organism evidence="7 8">
    <name type="scientific">Parolsenella catena</name>
    <dbReference type="NCBI Taxonomy" id="2003188"/>
    <lineage>
        <taxon>Bacteria</taxon>
        <taxon>Bacillati</taxon>
        <taxon>Actinomycetota</taxon>
        <taxon>Coriobacteriia</taxon>
        <taxon>Coriobacteriales</taxon>
        <taxon>Atopobiaceae</taxon>
        <taxon>Parolsenella</taxon>
    </lineage>
</organism>
<dbReference type="EMBL" id="AP019367">
    <property type="protein sequence ID" value="BBH50765.1"/>
    <property type="molecule type" value="Genomic_DNA"/>
</dbReference>
<keyword evidence="3" id="KW-0378">Hydrolase</keyword>
<dbReference type="CDD" id="cd16343">
    <property type="entry name" value="LMWPTP"/>
    <property type="match status" value="1"/>
</dbReference>
<dbReference type="SMART" id="SM00226">
    <property type="entry name" value="LMWPc"/>
    <property type="match status" value="1"/>
</dbReference>
<evidence type="ECO:0000256" key="4">
    <source>
        <dbReference type="ARBA" id="ARBA00022912"/>
    </source>
</evidence>
<proteinExistence type="inferred from homology"/>
<dbReference type="SUPFAM" id="SSF52788">
    <property type="entry name" value="Phosphotyrosine protein phosphatases I"/>
    <property type="match status" value="1"/>
</dbReference>
<name>A0A3G9KB25_9ACTN</name>
<feature type="domain" description="Phosphotyrosine protein phosphatase I" evidence="6">
    <location>
        <begin position="2"/>
        <end position="161"/>
    </location>
</feature>
<dbReference type="Gene3D" id="3.40.50.2300">
    <property type="match status" value="1"/>
</dbReference>
<gene>
    <name evidence="7" type="primary">wzb</name>
    <name evidence="7" type="ORF">Pcatena_13520</name>
</gene>
<dbReference type="InterPro" id="IPR023485">
    <property type="entry name" value="Ptyr_pPase"/>
</dbReference>
<dbReference type="Pfam" id="PF01451">
    <property type="entry name" value="LMWPc"/>
    <property type="match status" value="1"/>
</dbReference>
<dbReference type="PRINTS" id="PR00719">
    <property type="entry name" value="LMWPTPASE"/>
</dbReference>
<evidence type="ECO:0000313" key="8">
    <source>
        <dbReference type="Proteomes" id="UP000273154"/>
    </source>
</evidence>
<dbReference type="AlphaFoldDB" id="A0A3G9KB25"/>
<dbReference type="PANTHER" id="PTHR11717:SF7">
    <property type="entry name" value="LOW MOLECULAR WEIGHT PHOSPHOTYROSINE PROTEIN PHOSPHATASE"/>
    <property type="match status" value="1"/>
</dbReference>
<dbReference type="GO" id="GO:0004725">
    <property type="term" value="F:protein tyrosine phosphatase activity"/>
    <property type="evidence" value="ECO:0007669"/>
    <property type="project" value="UniProtKB-EC"/>
</dbReference>
<dbReference type="InterPro" id="IPR017867">
    <property type="entry name" value="Tyr_phospatase_low_mol_wt"/>
</dbReference>
<evidence type="ECO:0000313" key="7">
    <source>
        <dbReference type="EMBL" id="BBH50765.1"/>
    </source>
</evidence>
<sequence>MHRILFVCLGNICRSTMAQFVMTDLVSRAGRADEFVIDSAGTSDEERGNPPHHGTVSKLRSVGVPVLAHRARRVRAGEYGNWDLVVYMDEDNGWSLNRIFSGDPDHKCAKLLSYVPEDSPLRPRARLRDGSVRDVADPWWTGNFDDTYRDVRAGCEALLEALR</sequence>
<dbReference type="EC" id="3.1.3.48" evidence="2"/>
<dbReference type="InterPro" id="IPR036196">
    <property type="entry name" value="Ptyr_pPase_sf"/>
</dbReference>